<dbReference type="AlphaFoldDB" id="A0A381T5W5"/>
<dbReference type="InterPro" id="IPR014710">
    <property type="entry name" value="RmlC-like_jellyroll"/>
</dbReference>
<dbReference type="Gene3D" id="2.60.120.10">
    <property type="entry name" value="Jelly Rolls"/>
    <property type="match status" value="1"/>
</dbReference>
<accession>A0A381T5W5</accession>
<name>A0A381T5W5_9ZZZZ</name>
<feature type="domain" description="Cupin type-2" evidence="1">
    <location>
        <begin position="46"/>
        <end position="114"/>
    </location>
</feature>
<dbReference type="PANTHER" id="PTHR38599:SF1">
    <property type="entry name" value="CUPIN DOMAIN PROTEIN (AFU_ORTHOLOGUE AFUA_3G13620)"/>
    <property type="match status" value="1"/>
</dbReference>
<evidence type="ECO:0000313" key="2">
    <source>
        <dbReference type="EMBL" id="SVA11565.1"/>
    </source>
</evidence>
<gene>
    <name evidence="2" type="ORF">METZ01_LOCUS64419</name>
</gene>
<reference evidence="2" key="1">
    <citation type="submission" date="2018-05" db="EMBL/GenBank/DDBJ databases">
        <authorList>
            <person name="Lanie J.A."/>
            <person name="Ng W.-L."/>
            <person name="Kazmierczak K.M."/>
            <person name="Andrzejewski T.M."/>
            <person name="Davidsen T.M."/>
            <person name="Wayne K.J."/>
            <person name="Tettelin H."/>
            <person name="Glass J.I."/>
            <person name="Rusch D."/>
            <person name="Podicherti R."/>
            <person name="Tsui H.-C.T."/>
            <person name="Winkler M.E."/>
        </authorList>
    </citation>
    <scope>NUCLEOTIDE SEQUENCE</scope>
</reference>
<dbReference type="Pfam" id="PF07883">
    <property type="entry name" value="Cupin_2"/>
    <property type="match status" value="1"/>
</dbReference>
<dbReference type="CDD" id="cd02234">
    <property type="entry name" value="cupin_BLR7677-like"/>
    <property type="match status" value="1"/>
</dbReference>
<sequence>MRYLFQASTLLILLVTNTLFNGVEGQLLNMPLPELPENQEILVSEITLVPGQESSPHRHNAHVFVYVLEGRVNMQVAGGELVTLSPGEMFYEDPDDIHVVSQNASDTESAKFLVHIIKTIGMPVTTQVGPVNPERTLFEKGLRH</sequence>
<dbReference type="SUPFAM" id="SSF51182">
    <property type="entry name" value="RmlC-like cupins"/>
    <property type="match status" value="1"/>
</dbReference>
<protein>
    <recommendedName>
        <fullName evidence="1">Cupin type-2 domain-containing protein</fullName>
    </recommendedName>
</protein>
<dbReference type="EMBL" id="UINC01004072">
    <property type="protein sequence ID" value="SVA11565.1"/>
    <property type="molecule type" value="Genomic_DNA"/>
</dbReference>
<evidence type="ECO:0000259" key="1">
    <source>
        <dbReference type="Pfam" id="PF07883"/>
    </source>
</evidence>
<proteinExistence type="predicted"/>
<organism evidence="2">
    <name type="scientific">marine metagenome</name>
    <dbReference type="NCBI Taxonomy" id="408172"/>
    <lineage>
        <taxon>unclassified sequences</taxon>
        <taxon>metagenomes</taxon>
        <taxon>ecological metagenomes</taxon>
    </lineage>
</organism>
<dbReference type="PANTHER" id="PTHR38599">
    <property type="entry name" value="CUPIN DOMAIN PROTEIN (AFU_ORTHOLOGUE AFUA_3G13620)"/>
    <property type="match status" value="1"/>
</dbReference>
<dbReference type="InterPro" id="IPR011051">
    <property type="entry name" value="RmlC_Cupin_sf"/>
</dbReference>
<dbReference type="InterPro" id="IPR013096">
    <property type="entry name" value="Cupin_2"/>
</dbReference>